<organism evidence="1 2">
    <name type="scientific">Phytohabitans flavus</name>
    <dbReference type="NCBI Taxonomy" id="1076124"/>
    <lineage>
        <taxon>Bacteria</taxon>
        <taxon>Bacillati</taxon>
        <taxon>Actinomycetota</taxon>
        <taxon>Actinomycetes</taxon>
        <taxon>Micromonosporales</taxon>
        <taxon>Micromonosporaceae</taxon>
    </lineage>
</organism>
<protein>
    <submittedName>
        <fullName evidence="1">Uncharacterized protein</fullName>
    </submittedName>
</protein>
<name>A0A6F8XYG8_9ACTN</name>
<gene>
    <name evidence="1" type="ORF">Pflav_052570</name>
</gene>
<reference evidence="1 2" key="1">
    <citation type="submission" date="2020-03" db="EMBL/GenBank/DDBJ databases">
        <title>Whole genome shotgun sequence of Phytohabitans flavus NBRC 107702.</title>
        <authorList>
            <person name="Komaki H."/>
            <person name="Tamura T."/>
        </authorList>
    </citation>
    <scope>NUCLEOTIDE SEQUENCE [LARGE SCALE GENOMIC DNA]</scope>
    <source>
        <strain evidence="1 2">NBRC 107702</strain>
    </source>
</reference>
<reference evidence="1 2" key="2">
    <citation type="submission" date="2020-03" db="EMBL/GenBank/DDBJ databases">
        <authorList>
            <person name="Ichikawa N."/>
            <person name="Kimura A."/>
            <person name="Kitahashi Y."/>
            <person name="Uohara A."/>
        </authorList>
    </citation>
    <scope>NUCLEOTIDE SEQUENCE [LARGE SCALE GENOMIC DNA]</scope>
    <source>
        <strain evidence="1 2">NBRC 107702</strain>
    </source>
</reference>
<proteinExistence type="predicted"/>
<keyword evidence="2" id="KW-1185">Reference proteome</keyword>
<accession>A0A6F8XYG8</accession>
<dbReference type="EMBL" id="AP022870">
    <property type="protein sequence ID" value="BCB78847.1"/>
    <property type="molecule type" value="Genomic_DNA"/>
</dbReference>
<sequence length="261" mass="27077">MHMRHRLATGLVAAVAAVVITVSGTARPAKAAWLDWAAVVVSVVQSLNTGGGGGGLAQATQQIIAAVESSKQEILNHIDTIAAADVEACTEAAVTKIAQIDSMPGSLLGPFVNGAVDCAALSKSYFNAVQSLPAADTIGKLMGVIYSIAMVGFAKYGLSTTALLDGLIAGYQSVVTKLAPTCGDSTIREYDSMGRLVTVEITNTCVAYNGDRASQTELYYLGRLRGPAIDRAQVSKDATRNTSRWVAQNALPGLQSARAGM</sequence>
<dbReference type="AlphaFoldDB" id="A0A6F8XYG8"/>
<evidence type="ECO:0000313" key="2">
    <source>
        <dbReference type="Proteomes" id="UP000502508"/>
    </source>
</evidence>
<dbReference type="Proteomes" id="UP000502508">
    <property type="component" value="Chromosome"/>
</dbReference>
<dbReference type="KEGG" id="pfla:Pflav_052570"/>
<evidence type="ECO:0000313" key="1">
    <source>
        <dbReference type="EMBL" id="BCB78847.1"/>
    </source>
</evidence>